<proteinExistence type="predicted"/>
<organism evidence="3 5">
    <name type="scientific">Cupriavidus gilardii</name>
    <dbReference type="NCBI Taxonomy" id="82541"/>
    <lineage>
        <taxon>Bacteria</taxon>
        <taxon>Pseudomonadati</taxon>
        <taxon>Pseudomonadota</taxon>
        <taxon>Betaproteobacteria</taxon>
        <taxon>Burkholderiales</taxon>
        <taxon>Burkholderiaceae</taxon>
        <taxon>Cupriavidus</taxon>
    </lineage>
</organism>
<evidence type="ECO:0000313" key="3">
    <source>
        <dbReference type="EMBL" id="NNH13272.1"/>
    </source>
</evidence>
<dbReference type="RefSeq" id="WP_144425794.1">
    <property type="nucleotide sequence ID" value="NZ_BAAAEB010000009.1"/>
</dbReference>
<gene>
    <name evidence="3" type="ORF">HLB16_20655</name>
    <name evidence="4" type="ORF">NDR89_26490</name>
</gene>
<dbReference type="EMBL" id="JABEMD010000043">
    <property type="protein sequence ID" value="NNH13272.1"/>
    <property type="molecule type" value="Genomic_DNA"/>
</dbReference>
<evidence type="ECO:0000256" key="1">
    <source>
        <dbReference type="SAM" id="MobiDB-lite"/>
    </source>
</evidence>
<protein>
    <submittedName>
        <fullName evidence="3">Uncharacterized protein</fullName>
    </submittedName>
</protein>
<feature type="chain" id="PRO_5032741224" evidence="2">
    <location>
        <begin position="23"/>
        <end position="73"/>
    </location>
</feature>
<name>A0A849BCW5_9BURK</name>
<feature type="signal peptide" evidence="2">
    <location>
        <begin position="1"/>
        <end position="22"/>
    </location>
</feature>
<keyword evidence="4" id="KW-0614">Plasmid</keyword>
<evidence type="ECO:0000313" key="5">
    <source>
        <dbReference type="Proteomes" id="UP000542973"/>
    </source>
</evidence>
<feature type="region of interest" description="Disordered" evidence="1">
    <location>
        <begin position="34"/>
        <end position="54"/>
    </location>
</feature>
<sequence>MKSLLHALVGAVSLGVSLSAVAGPNWDVIESARTAKRAEAQQHKPQKPDDSKAMLRHHDAMMQKCREMMDQTK</sequence>
<keyword evidence="6" id="KW-1185">Reference proteome</keyword>
<evidence type="ECO:0000313" key="6">
    <source>
        <dbReference type="Proteomes" id="UP001056648"/>
    </source>
</evidence>
<dbReference type="Proteomes" id="UP001056648">
    <property type="component" value="Plasmid plas1"/>
</dbReference>
<dbReference type="EMBL" id="CP098737">
    <property type="protein sequence ID" value="USE81768.1"/>
    <property type="molecule type" value="Genomic_DNA"/>
</dbReference>
<evidence type="ECO:0000313" key="4">
    <source>
        <dbReference type="EMBL" id="USE81768.1"/>
    </source>
</evidence>
<accession>A0A849BCW5</accession>
<evidence type="ECO:0000256" key="2">
    <source>
        <dbReference type="SAM" id="SignalP"/>
    </source>
</evidence>
<reference evidence="4" key="2">
    <citation type="submission" date="2022-06" db="EMBL/GenBank/DDBJ databases">
        <title>Complete genome sequence and characterization of Cupriavidus gilardii QJ1 isolated from contaminating cells.</title>
        <authorList>
            <person name="Qi J."/>
        </authorList>
    </citation>
    <scope>NUCLEOTIDE SEQUENCE</scope>
    <source>
        <strain evidence="4">QJ1</strain>
        <plasmid evidence="4">plas1</plasmid>
    </source>
</reference>
<keyword evidence="2" id="KW-0732">Signal</keyword>
<feature type="compositionally biased region" description="Basic and acidic residues" evidence="1">
    <location>
        <begin position="36"/>
        <end position="54"/>
    </location>
</feature>
<reference evidence="3 5" key="1">
    <citation type="submission" date="2020-05" db="EMBL/GenBank/DDBJ databases">
        <title>MicrobeNet Type strains.</title>
        <authorList>
            <person name="Nicholson A.C."/>
        </authorList>
    </citation>
    <scope>NUCLEOTIDE SEQUENCE [LARGE SCALE GENOMIC DNA]</scope>
    <source>
        <strain evidence="3 5">ATCC 700815</strain>
    </source>
</reference>
<dbReference type="AlphaFoldDB" id="A0A849BCW5"/>
<dbReference type="Proteomes" id="UP000542973">
    <property type="component" value="Unassembled WGS sequence"/>
</dbReference>
<geneLocation type="plasmid" evidence="4 6">
    <name>plas1</name>
</geneLocation>